<dbReference type="RefSeq" id="WP_184883794.1">
    <property type="nucleotide sequence ID" value="NZ_BOOV01000029.1"/>
</dbReference>
<comment type="caution">
    <text evidence="1">The sequence shown here is derived from an EMBL/GenBank/DDBJ whole genome shotgun (WGS) entry which is preliminary data.</text>
</comment>
<gene>
    <name evidence="1" type="ORF">BJ982_004937</name>
</gene>
<accession>A0A7W7DAR2</accession>
<name>A0A7W7DAR2_9ACTN</name>
<evidence type="ECO:0000313" key="1">
    <source>
        <dbReference type="EMBL" id="MBB4703393.1"/>
    </source>
</evidence>
<organism evidence="1 2">
    <name type="scientific">Sphaerisporangium siamense</name>
    <dbReference type="NCBI Taxonomy" id="795645"/>
    <lineage>
        <taxon>Bacteria</taxon>
        <taxon>Bacillati</taxon>
        <taxon>Actinomycetota</taxon>
        <taxon>Actinomycetes</taxon>
        <taxon>Streptosporangiales</taxon>
        <taxon>Streptosporangiaceae</taxon>
        <taxon>Sphaerisporangium</taxon>
    </lineage>
</organism>
<dbReference type="Proteomes" id="UP000542210">
    <property type="component" value="Unassembled WGS sequence"/>
</dbReference>
<proteinExistence type="predicted"/>
<dbReference type="EMBL" id="JACHND010000001">
    <property type="protein sequence ID" value="MBB4703393.1"/>
    <property type="molecule type" value="Genomic_DNA"/>
</dbReference>
<reference evidence="1 2" key="1">
    <citation type="submission" date="2020-08" db="EMBL/GenBank/DDBJ databases">
        <title>Sequencing the genomes of 1000 actinobacteria strains.</title>
        <authorList>
            <person name="Klenk H.-P."/>
        </authorList>
    </citation>
    <scope>NUCLEOTIDE SEQUENCE [LARGE SCALE GENOMIC DNA]</scope>
    <source>
        <strain evidence="1 2">DSM 45784</strain>
    </source>
</reference>
<sequence>MLANTLRNAVRFGVLGGLLLTLLGATFTPAGAPAGQVSLEVRNVAAVVAADDFSISIQPAGRIVTAGASAQYAIALVPASGTTLSPFTLAVKGLPSFTAATLDPLPYGATLTLMTAYTMPAGTYVFVVTATTASVTRSATGSLTVYGSG</sequence>
<dbReference type="AlphaFoldDB" id="A0A7W7DAR2"/>
<evidence type="ECO:0000313" key="2">
    <source>
        <dbReference type="Proteomes" id="UP000542210"/>
    </source>
</evidence>
<keyword evidence="2" id="KW-1185">Reference proteome</keyword>
<protein>
    <submittedName>
        <fullName evidence="1">Uncharacterized protein</fullName>
    </submittedName>
</protein>